<dbReference type="InterPro" id="IPR006504">
    <property type="entry name" value="Tscrpt_reg_Spx/MgsR"/>
</dbReference>
<proteinExistence type="inferred from homology"/>
<dbReference type="KEGG" id="mela:C6568_15495"/>
<dbReference type="PANTHER" id="PTHR30041:SF8">
    <property type="entry name" value="PROTEIN YFFB"/>
    <property type="match status" value="1"/>
</dbReference>
<organism evidence="3 4">
    <name type="scientific">Melaminivora suipulveris</name>
    <dbReference type="NCBI Taxonomy" id="2109913"/>
    <lineage>
        <taxon>Bacteria</taxon>
        <taxon>Pseudomonadati</taxon>
        <taxon>Pseudomonadota</taxon>
        <taxon>Betaproteobacteria</taxon>
        <taxon>Burkholderiales</taxon>
        <taxon>Comamonadaceae</taxon>
        <taxon>Melaminivora</taxon>
    </lineage>
</organism>
<accession>A0A2R3QHJ4</accession>
<dbReference type="InterPro" id="IPR006660">
    <property type="entry name" value="Arsenate_reductase-like"/>
</dbReference>
<reference evidence="3 4" key="1">
    <citation type="submission" date="2018-03" db="EMBL/GenBank/DDBJ databases">
        <title>Genome sequencing of Melaminivora sp.</title>
        <authorList>
            <person name="Kim S.-J."/>
            <person name="Heo J."/>
            <person name="Ahn J.-H."/>
            <person name="Kwon S.-W."/>
        </authorList>
    </citation>
    <scope>NUCLEOTIDE SEQUENCE [LARGE SCALE GENOMIC DNA]</scope>
    <source>
        <strain evidence="3 4">SC2-9</strain>
    </source>
</reference>
<evidence type="ECO:0000256" key="1">
    <source>
        <dbReference type="ARBA" id="ARBA00007198"/>
    </source>
</evidence>
<protein>
    <submittedName>
        <fullName evidence="3">Arsenate reductase</fullName>
    </submittedName>
</protein>
<dbReference type="OrthoDB" id="9803749at2"/>
<dbReference type="RefSeq" id="WP_106685564.1">
    <property type="nucleotide sequence ID" value="NZ_CP027667.1"/>
</dbReference>
<dbReference type="Proteomes" id="UP000237925">
    <property type="component" value="Chromosome"/>
</dbReference>
<dbReference type="PANTHER" id="PTHR30041">
    <property type="entry name" value="ARSENATE REDUCTASE"/>
    <property type="match status" value="1"/>
</dbReference>
<sequence>MSIPTLTLYGIPNCDTVRRARAWLTARGVPHEFHDFKKHGVPAERLQRWLDGPGADRLLNRRGTTWRTLDAATQARAADAAGIATLLREHPSLIRRPVVEWPDGTTTVGFDEADWNQRLASAIP</sequence>
<dbReference type="Pfam" id="PF03960">
    <property type="entry name" value="ArsC"/>
    <property type="match status" value="1"/>
</dbReference>
<gene>
    <name evidence="3" type="ORF">C6568_15495</name>
</gene>
<dbReference type="InterPro" id="IPR036249">
    <property type="entry name" value="Thioredoxin-like_sf"/>
</dbReference>
<evidence type="ECO:0000313" key="4">
    <source>
        <dbReference type="Proteomes" id="UP000237925"/>
    </source>
</evidence>
<evidence type="ECO:0000256" key="2">
    <source>
        <dbReference type="PROSITE-ProRule" id="PRU01282"/>
    </source>
</evidence>
<dbReference type="Gene3D" id="3.40.30.10">
    <property type="entry name" value="Glutaredoxin"/>
    <property type="match status" value="1"/>
</dbReference>
<comment type="similarity">
    <text evidence="1 2">Belongs to the ArsC family.</text>
</comment>
<dbReference type="AlphaFoldDB" id="A0A2R3QHJ4"/>
<name>A0A2R3QHJ4_9BURK</name>
<dbReference type="NCBIfam" id="TIGR01617">
    <property type="entry name" value="arsC_related"/>
    <property type="match status" value="1"/>
</dbReference>
<dbReference type="PROSITE" id="PS51353">
    <property type="entry name" value="ARSC"/>
    <property type="match status" value="1"/>
</dbReference>
<dbReference type="EMBL" id="CP027667">
    <property type="protein sequence ID" value="AVO51177.1"/>
    <property type="molecule type" value="Genomic_DNA"/>
</dbReference>
<dbReference type="SUPFAM" id="SSF52833">
    <property type="entry name" value="Thioredoxin-like"/>
    <property type="match status" value="1"/>
</dbReference>
<evidence type="ECO:0000313" key="3">
    <source>
        <dbReference type="EMBL" id="AVO51177.1"/>
    </source>
</evidence>
<keyword evidence="4" id="KW-1185">Reference proteome</keyword>